<dbReference type="OrthoDB" id="9146397at2"/>
<dbReference type="RefSeq" id="WP_013951526.1">
    <property type="nucleotide sequence ID" value="NC_015722.1"/>
</dbReference>
<protein>
    <recommendedName>
        <fullName evidence="1">AAA-ATPase-like domain-containing protein</fullName>
    </recommendedName>
</protein>
<accession>F7XTX3</accession>
<organism evidence="2 3">
    <name type="scientific">Midichloria mitochondrii (strain IricVA)</name>
    <dbReference type="NCBI Taxonomy" id="696127"/>
    <lineage>
        <taxon>Bacteria</taxon>
        <taxon>Pseudomonadati</taxon>
        <taxon>Pseudomonadota</taxon>
        <taxon>Alphaproteobacteria</taxon>
        <taxon>Rickettsiales</taxon>
        <taxon>Candidatus Midichloriaceae</taxon>
        <taxon>Candidatus Midichloria</taxon>
    </lineage>
</organism>
<evidence type="ECO:0000313" key="2">
    <source>
        <dbReference type="EMBL" id="AEI89332.1"/>
    </source>
</evidence>
<reference evidence="2 3" key="1">
    <citation type="journal article" date="2011" name="Mol. Biol. Evol.">
        <title>Phylogenomic evidence for the presence of a flagellum and cbb3 oxidase in the free-living mitochondrial ancestor.</title>
        <authorList>
            <person name="Sassera D."/>
            <person name="Lo N."/>
            <person name="Epis S."/>
            <person name="D'Auria G."/>
            <person name="Montagna M."/>
            <person name="Comandatore F."/>
            <person name="Horner D."/>
            <person name="Pereto J."/>
            <person name="Luciano A.M."/>
            <person name="Franciosi F."/>
            <person name="Ferri E."/>
            <person name="Crotti E."/>
            <person name="Bazzocchi C."/>
            <person name="Daffonchio D."/>
            <person name="Sacchi L."/>
            <person name="Moya A."/>
            <person name="Latorre A."/>
            <person name="Bandi C."/>
        </authorList>
    </citation>
    <scope>NUCLEOTIDE SEQUENCE [LARGE SCALE GENOMIC DNA]</scope>
    <source>
        <strain evidence="2 3">IricVA</strain>
    </source>
</reference>
<name>F7XTX3_MIDMI</name>
<dbReference type="AlphaFoldDB" id="F7XTX3"/>
<dbReference type="STRING" id="696127.midi_01055"/>
<proteinExistence type="predicted"/>
<dbReference type="HOGENOM" id="CLU_2288329_0_0_5"/>
<dbReference type="InterPro" id="IPR018631">
    <property type="entry name" value="AAA-ATPase-like_dom"/>
</dbReference>
<evidence type="ECO:0000313" key="3">
    <source>
        <dbReference type="Proteomes" id="UP000006639"/>
    </source>
</evidence>
<dbReference type="Pfam" id="PF09820">
    <property type="entry name" value="AAA-ATPase_like"/>
    <property type="match status" value="1"/>
</dbReference>
<evidence type="ECO:0000259" key="1">
    <source>
        <dbReference type="Pfam" id="PF09820"/>
    </source>
</evidence>
<dbReference type="EMBL" id="CP002130">
    <property type="protein sequence ID" value="AEI89332.1"/>
    <property type="molecule type" value="Genomic_DNA"/>
</dbReference>
<dbReference type="Proteomes" id="UP000006639">
    <property type="component" value="Chromosome"/>
</dbReference>
<gene>
    <name evidence="2" type="ordered locus">midi_01055</name>
</gene>
<sequence>MAETTLKSFITDSEIYVDKSLFIQHVIDLKSYLTPITRPRRWGKSLNFDMLKRFLNVEVDQYGDPVINNSNRVLFIGGQAVLGNGSIAHYNRLKIADVEGW</sequence>
<keyword evidence="3" id="KW-1185">Reference proteome</keyword>
<dbReference type="KEGG" id="mmn:midi_01055"/>
<feature type="domain" description="AAA-ATPase-like" evidence="1">
    <location>
        <begin position="7"/>
        <end position="60"/>
    </location>
</feature>